<reference evidence="1 2" key="2">
    <citation type="journal article" date="2022" name="Mol. Ecol. Resour.">
        <title>The genomes of chicory, endive, great burdock and yacon provide insights into Asteraceae paleo-polyploidization history and plant inulin production.</title>
        <authorList>
            <person name="Fan W."/>
            <person name="Wang S."/>
            <person name="Wang H."/>
            <person name="Wang A."/>
            <person name="Jiang F."/>
            <person name="Liu H."/>
            <person name="Zhao H."/>
            <person name="Xu D."/>
            <person name="Zhang Y."/>
        </authorList>
    </citation>
    <scope>NUCLEOTIDE SEQUENCE [LARGE SCALE GENOMIC DNA]</scope>
    <source>
        <strain evidence="2">cv. Yunnan</strain>
        <tissue evidence="1">Leaves</tissue>
    </source>
</reference>
<comment type="caution">
    <text evidence="1">The sequence shown here is derived from an EMBL/GenBank/DDBJ whole genome shotgun (WGS) entry which is preliminary data.</text>
</comment>
<gene>
    <name evidence="1" type="ORF">L1987_08311</name>
</gene>
<accession>A0ACB9JJT7</accession>
<dbReference type="EMBL" id="CM042020">
    <property type="protein sequence ID" value="KAI3820763.1"/>
    <property type="molecule type" value="Genomic_DNA"/>
</dbReference>
<sequence length="709" mass="77698">MMPGLAMDENVEDKVFDEMPEKGILSKNKENLELTKSPGNAGASGAVVEPSIEELYDNVCDMQSSDQSVSRLSYGSDGEESRIDSELRHLVGGEMKEVEILKESEEGFKQNEEESLKSHSLKTSTKAPQSRLESEASSVSSPKSKTHQSSNLLAKKTNKKSRKPVVGGGTSNPSDKDSDHGPYLLKQARDLMSSGSNPCKALDLALQAASCFKKSSNGKPNLDIVMCLHVTAAIYCSLGQYNEAIPVLEESIEIPVVNESQDHALAKFSGLMQLGDTYSMLGQLENSLKCYTFGLEVQREVLGDSDPRIGETCRYLSEAYVQALEFKEAESFCKMAIDIHLQNGLQAEEAADRRLMGLICESKGDHEGALEHLVLASMTMVAIGQESEVSLVDLSIGDTYLSLSKYDEAIFAYQKALTSLKSSKGENHPSVASVFARLADLCNKTGKIKESKSYCENARHIYENPVSGIPLEEIACGFTNISAIYESMDEIDKALELLDKALKIYNDVPGQQSTIAGIEAQMGVMYYVLGKYSESYDSFSNAIFKLRVSSEKKSGFYGIALNQMGLTCVQRYAINEAIECFEEARTVLERECGAFHPDTLAVYSNLAGTYDAVGRLDDAIKILEHIVEAREEKLGTAGFDVEDEKKRLAELLKEAGKVRSRKARSLETLFDSNDQSKTNNGVIENTYQLDVVEDDDGGSQIRNLASALP</sequence>
<evidence type="ECO:0000313" key="1">
    <source>
        <dbReference type="EMBL" id="KAI3820763.1"/>
    </source>
</evidence>
<name>A0ACB9JJT7_9ASTR</name>
<protein>
    <submittedName>
        <fullName evidence="1">Uncharacterized protein</fullName>
    </submittedName>
</protein>
<proteinExistence type="predicted"/>
<dbReference type="Proteomes" id="UP001056120">
    <property type="component" value="Linkage Group LG03"/>
</dbReference>
<organism evidence="1 2">
    <name type="scientific">Smallanthus sonchifolius</name>
    <dbReference type="NCBI Taxonomy" id="185202"/>
    <lineage>
        <taxon>Eukaryota</taxon>
        <taxon>Viridiplantae</taxon>
        <taxon>Streptophyta</taxon>
        <taxon>Embryophyta</taxon>
        <taxon>Tracheophyta</taxon>
        <taxon>Spermatophyta</taxon>
        <taxon>Magnoliopsida</taxon>
        <taxon>eudicotyledons</taxon>
        <taxon>Gunneridae</taxon>
        <taxon>Pentapetalae</taxon>
        <taxon>asterids</taxon>
        <taxon>campanulids</taxon>
        <taxon>Asterales</taxon>
        <taxon>Asteraceae</taxon>
        <taxon>Asteroideae</taxon>
        <taxon>Heliantheae alliance</taxon>
        <taxon>Millerieae</taxon>
        <taxon>Smallanthus</taxon>
    </lineage>
</organism>
<evidence type="ECO:0000313" key="2">
    <source>
        <dbReference type="Proteomes" id="UP001056120"/>
    </source>
</evidence>
<reference evidence="2" key="1">
    <citation type="journal article" date="2022" name="Mol. Ecol. Resour.">
        <title>The genomes of chicory, endive, great burdock and yacon provide insights into Asteraceae palaeo-polyploidization history and plant inulin production.</title>
        <authorList>
            <person name="Fan W."/>
            <person name="Wang S."/>
            <person name="Wang H."/>
            <person name="Wang A."/>
            <person name="Jiang F."/>
            <person name="Liu H."/>
            <person name="Zhao H."/>
            <person name="Xu D."/>
            <person name="Zhang Y."/>
        </authorList>
    </citation>
    <scope>NUCLEOTIDE SEQUENCE [LARGE SCALE GENOMIC DNA]</scope>
    <source>
        <strain evidence="2">cv. Yunnan</strain>
    </source>
</reference>
<keyword evidence="2" id="KW-1185">Reference proteome</keyword>